<keyword evidence="3" id="KW-1185">Reference proteome</keyword>
<name>A0AA49BRP5_9CAUD</name>
<feature type="region of interest" description="Disordered" evidence="1">
    <location>
        <begin position="30"/>
        <end position="55"/>
    </location>
</feature>
<dbReference type="InterPro" id="IPR036388">
    <property type="entry name" value="WH-like_DNA-bd_sf"/>
</dbReference>
<accession>A0AA49BRP5</accession>
<sequence length="81" mass="8864">MSTAPELSYDEIAALVGVSADTIRTYQKRAVANRKAGSPRPTDLPAPRRRVGQSPLWDGDEISEWIKARENRALAAREASA</sequence>
<evidence type="ECO:0000256" key="1">
    <source>
        <dbReference type="SAM" id="MobiDB-lite"/>
    </source>
</evidence>
<proteinExistence type="predicted"/>
<dbReference type="Gene3D" id="1.10.10.10">
    <property type="entry name" value="Winged helix-like DNA-binding domain superfamily/Winged helix DNA-binding domain"/>
    <property type="match status" value="1"/>
</dbReference>
<dbReference type="EMBL" id="OL742560">
    <property type="protein sequence ID" value="UKH48360.1"/>
    <property type="molecule type" value="Genomic_DNA"/>
</dbReference>
<reference evidence="2" key="1">
    <citation type="submission" date="2021-12" db="EMBL/GenBank/DDBJ databases">
        <authorList>
            <person name="Isenhart S.H."/>
            <person name="Brown D.K."/>
            <person name="Allen M.J."/>
            <person name="Garcia C.A."/>
            <person name="Bollivar D.W."/>
            <person name="Garlena R.A."/>
            <person name="Russell D.A."/>
            <person name="Jacobs-Sera D."/>
            <person name="Hatfull G.F."/>
        </authorList>
    </citation>
    <scope>NUCLEOTIDE SEQUENCE</scope>
</reference>
<evidence type="ECO:0000313" key="2">
    <source>
        <dbReference type="EMBL" id="UKH48360.1"/>
    </source>
</evidence>
<dbReference type="Proteomes" id="UP001179340">
    <property type="component" value="Segment"/>
</dbReference>
<evidence type="ECO:0000313" key="3">
    <source>
        <dbReference type="Proteomes" id="UP001179340"/>
    </source>
</evidence>
<protein>
    <submittedName>
        <fullName evidence="2">Helix-turn-helix DNA binding domain protein</fullName>
    </submittedName>
</protein>
<organism evidence="2 3">
    <name type="scientific">Arthrobacter phage Lilmac1015</name>
    <dbReference type="NCBI Taxonomy" id="2912653"/>
    <lineage>
        <taxon>Viruses</taxon>
        <taxon>Duplodnaviria</taxon>
        <taxon>Heunggongvirae</taxon>
        <taxon>Uroviricota</taxon>
        <taxon>Caudoviricetes</taxon>
        <taxon>Berryhillviridae</taxon>
        <taxon>Lilmacvirus</taxon>
        <taxon>Lilmacvirus lilmac1015</taxon>
    </lineage>
</organism>
<gene>
    <name evidence="2" type="primary">74</name>
    <name evidence="2" type="ORF">SEA_LILMAC1015_74</name>
</gene>